<dbReference type="SUPFAM" id="SSF53448">
    <property type="entry name" value="Nucleotide-diphospho-sugar transferases"/>
    <property type="match status" value="1"/>
</dbReference>
<dbReference type="RefSeq" id="WP_067023872.1">
    <property type="nucleotide sequence ID" value="NZ_KQ949087.1"/>
</dbReference>
<protein>
    <recommendedName>
        <fullName evidence="1">Glycosyltransferase 2-like domain-containing protein</fullName>
    </recommendedName>
</protein>
<dbReference type="OrthoDB" id="4547437at2"/>
<dbReference type="InterPro" id="IPR029044">
    <property type="entry name" value="Nucleotide-diphossugar_trans"/>
</dbReference>
<dbReference type="STRING" id="909626.AQJ91_20980"/>
<organism evidence="2 3">
    <name type="scientific">Streptomyces dysideae</name>
    <dbReference type="NCBI Taxonomy" id="909626"/>
    <lineage>
        <taxon>Bacteria</taxon>
        <taxon>Bacillati</taxon>
        <taxon>Actinomycetota</taxon>
        <taxon>Actinomycetes</taxon>
        <taxon>Kitasatosporales</taxon>
        <taxon>Streptomycetaceae</taxon>
        <taxon>Streptomyces</taxon>
    </lineage>
</organism>
<proteinExistence type="predicted"/>
<dbReference type="Proteomes" id="UP000053260">
    <property type="component" value="Unassembled WGS sequence"/>
</dbReference>
<dbReference type="Gene3D" id="3.90.550.10">
    <property type="entry name" value="Spore Coat Polysaccharide Biosynthesis Protein SpsA, Chain A"/>
    <property type="match status" value="1"/>
</dbReference>
<dbReference type="PANTHER" id="PTHR43685">
    <property type="entry name" value="GLYCOSYLTRANSFERASE"/>
    <property type="match status" value="1"/>
</dbReference>
<dbReference type="AlphaFoldDB" id="A0A101UYL2"/>
<dbReference type="CDD" id="cd00761">
    <property type="entry name" value="Glyco_tranf_GTA_type"/>
    <property type="match status" value="1"/>
</dbReference>
<keyword evidence="3" id="KW-1185">Reference proteome</keyword>
<accession>A0A101UYL2</accession>
<dbReference type="Pfam" id="PF00535">
    <property type="entry name" value="Glycos_transf_2"/>
    <property type="match status" value="1"/>
</dbReference>
<dbReference type="EMBL" id="LMXB01000054">
    <property type="protein sequence ID" value="KUO19203.1"/>
    <property type="molecule type" value="Genomic_DNA"/>
</dbReference>
<feature type="domain" description="Glycosyltransferase 2-like" evidence="1">
    <location>
        <begin position="16"/>
        <end position="170"/>
    </location>
</feature>
<evidence type="ECO:0000313" key="2">
    <source>
        <dbReference type="EMBL" id="KUO19203.1"/>
    </source>
</evidence>
<evidence type="ECO:0000313" key="3">
    <source>
        <dbReference type="Proteomes" id="UP000053260"/>
    </source>
</evidence>
<reference evidence="2 3" key="1">
    <citation type="submission" date="2015-10" db="EMBL/GenBank/DDBJ databases">
        <title>Draft genome sequence of Streptomyces sp. RV15, isolated from a marine sponge.</title>
        <authorList>
            <person name="Ruckert C."/>
            <person name="Abdelmohsen U.R."/>
            <person name="Winkler A."/>
            <person name="Hentschel U."/>
            <person name="Kalinowski J."/>
            <person name="Kampfer P."/>
            <person name="Glaeser S."/>
        </authorList>
    </citation>
    <scope>NUCLEOTIDE SEQUENCE [LARGE SCALE GENOMIC DNA]</scope>
    <source>
        <strain evidence="2 3">RV15</strain>
    </source>
</reference>
<evidence type="ECO:0000259" key="1">
    <source>
        <dbReference type="Pfam" id="PF00535"/>
    </source>
</evidence>
<dbReference type="InterPro" id="IPR050834">
    <property type="entry name" value="Glycosyltransf_2"/>
</dbReference>
<dbReference type="InterPro" id="IPR001173">
    <property type="entry name" value="Glyco_trans_2-like"/>
</dbReference>
<dbReference type="PANTHER" id="PTHR43685:SF2">
    <property type="entry name" value="GLYCOSYLTRANSFERASE 2-LIKE DOMAIN-CONTAINING PROTEIN"/>
    <property type="match status" value="1"/>
</dbReference>
<comment type="caution">
    <text evidence="2">The sequence shown here is derived from an EMBL/GenBank/DDBJ whole genome shotgun (WGS) entry which is preliminary data.</text>
</comment>
<name>A0A101UYL2_9ACTN</name>
<gene>
    <name evidence="2" type="ORF">AQJ91_20980</name>
</gene>
<sequence length="370" mass="40398">MAQQQDVPASVPTVAVIIPVRNGADHIDQALASIVTQTVPVDEVLVVDDGSTDRTYEQVSRWSGILPLRVIRTEPTGSWHARRRAVEAAGTDLILQLDSDDMLLPGAVASMTQAYARRPGLIAPRRLMLVEGETADIPRAITERLPESGDQYAYMLVRNYIGIGCLYSKKDYTAVGGYRPGRYAEDWDLWLRFAAAGIPISLAEEPTYVYSVHRKNASSSGGPAQGDQETLRRFLHVGSETHRRTAKLALLQRAGIEYLRELKRASLADMPVDVAAAGLAGNAGIDVWYDDDLGHVLVGEAATGDGRWLVVVSADGSETRLRSIVTPAGTLEANETDPALRWDGRNLTWYGWLAHEAWDGPAELTSPTTR</sequence>